<dbReference type="SUPFAM" id="SSF50891">
    <property type="entry name" value="Cyclophilin-like"/>
    <property type="match status" value="1"/>
</dbReference>
<evidence type="ECO:0000259" key="3">
    <source>
        <dbReference type="Pfam" id="PF18050"/>
    </source>
</evidence>
<dbReference type="InterPro" id="IPR029000">
    <property type="entry name" value="Cyclophilin-like_dom_sf"/>
</dbReference>
<name>A0ABX1G2Z7_9MICC</name>
<dbReference type="Pfam" id="PF18050">
    <property type="entry name" value="Cyclophil_like2"/>
    <property type="match status" value="1"/>
</dbReference>
<protein>
    <recommendedName>
        <fullName evidence="3">Cyclophilin-like domain-containing protein</fullName>
    </recommendedName>
</protein>
<dbReference type="PROSITE" id="PS51257">
    <property type="entry name" value="PROKAR_LIPOPROTEIN"/>
    <property type="match status" value="1"/>
</dbReference>
<feature type="signal peptide" evidence="2">
    <location>
        <begin position="1"/>
        <end position="21"/>
    </location>
</feature>
<comment type="caution">
    <text evidence="4">The sequence shown here is derived from an EMBL/GenBank/DDBJ whole genome shotgun (WGS) entry which is preliminary data.</text>
</comment>
<dbReference type="Gene3D" id="2.40.100.20">
    <property type="match status" value="1"/>
</dbReference>
<gene>
    <name evidence="4" type="ORF">HED64_04840</name>
</gene>
<evidence type="ECO:0000256" key="2">
    <source>
        <dbReference type="SAM" id="SignalP"/>
    </source>
</evidence>
<proteinExistence type="predicted"/>
<dbReference type="Proteomes" id="UP000746595">
    <property type="component" value="Unassembled WGS sequence"/>
</dbReference>
<keyword evidence="2" id="KW-0732">Signal</keyword>
<dbReference type="EMBL" id="JAAWVT010000001">
    <property type="protein sequence ID" value="NKG20040.1"/>
    <property type="molecule type" value="Genomic_DNA"/>
</dbReference>
<organism evidence="4 5">
    <name type="scientific">Paeniglutamicibacter terrestris</name>
    <dbReference type="NCBI Taxonomy" id="2723403"/>
    <lineage>
        <taxon>Bacteria</taxon>
        <taxon>Bacillati</taxon>
        <taxon>Actinomycetota</taxon>
        <taxon>Actinomycetes</taxon>
        <taxon>Micrococcales</taxon>
        <taxon>Micrococcaceae</taxon>
        <taxon>Paeniglutamicibacter</taxon>
    </lineage>
</organism>
<feature type="region of interest" description="Disordered" evidence="1">
    <location>
        <begin position="28"/>
        <end position="59"/>
    </location>
</feature>
<evidence type="ECO:0000256" key="1">
    <source>
        <dbReference type="SAM" id="MobiDB-lite"/>
    </source>
</evidence>
<accession>A0ABX1G2Z7</accession>
<feature type="compositionally biased region" description="Low complexity" evidence="1">
    <location>
        <begin position="28"/>
        <end position="55"/>
    </location>
</feature>
<reference evidence="4 5" key="1">
    <citation type="submission" date="2020-04" db="EMBL/GenBank/DDBJ databases">
        <title>Paeniglutamicibacter sp. ANT13_2, a novel actinomycete isolated from sediment in Antarctica.</title>
        <authorList>
            <person name="Sakdapetsiri C."/>
            <person name="Pinyakong O."/>
        </authorList>
    </citation>
    <scope>NUCLEOTIDE SEQUENCE [LARGE SCALE GENOMIC DNA]</scope>
    <source>
        <strain evidence="4 5">ANT13_2</strain>
    </source>
</reference>
<evidence type="ECO:0000313" key="5">
    <source>
        <dbReference type="Proteomes" id="UP000746595"/>
    </source>
</evidence>
<keyword evidence="5" id="KW-1185">Reference proteome</keyword>
<dbReference type="RefSeq" id="WP_168150915.1">
    <property type="nucleotide sequence ID" value="NZ_JAAWVT010000001.1"/>
</dbReference>
<feature type="domain" description="Cyclophilin-like" evidence="3">
    <location>
        <begin position="66"/>
        <end position="169"/>
    </location>
</feature>
<dbReference type="InterPro" id="IPR041183">
    <property type="entry name" value="Cyclophilin-like"/>
</dbReference>
<feature type="chain" id="PRO_5045853970" description="Cyclophilin-like domain-containing protein" evidence="2">
    <location>
        <begin position="22"/>
        <end position="178"/>
    </location>
</feature>
<sequence length="178" mass="18551">MSRNHITAGALGLLLALTGCAQTGADIPSTPATGTAPGSSSATSPTAPESTASETGTEQLPVVRFTSGQTSIDVTITPDNPTAKDFLSMLPLTVPVEEFAGREKLADLPRELATEGSPGSDPVDGDLIYFKPWGNLGFYYNTAGIGYSEQTIHLGTYDATAEELKLLEGSDITISRLD</sequence>
<evidence type="ECO:0000313" key="4">
    <source>
        <dbReference type="EMBL" id="NKG20040.1"/>
    </source>
</evidence>